<dbReference type="SUPFAM" id="SSF52540">
    <property type="entry name" value="P-loop containing nucleoside triphosphate hydrolases"/>
    <property type="match status" value="1"/>
</dbReference>
<feature type="repeat" description="WD" evidence="3">
    <location>
        <begin position="1384"/>
        <end position="1425"/>
    </location>
</feature>
<dbReference type="InterPro" id="IPR027417">
    <property type="entry name" value="P-loop_NTPase"/>
</dbReference>
<feature type="repeat" description="WD" evidence="3">
    <location>
        <begin position="1083"/>
        <end position="1124"/>
    </location>
</feature>
<evidence type="ECO:0000256" key="1">
    <source>
        <dbReference type="ARBA" id="ARBA00022574"/>
    </source>
</evidence>
<feature type="repeat" description="WD" evidence="3">
    <location>
        <begin position="1599"/>
        <end position="1640"/>
    </location>
</feature>
<keyword evidence="2" id="KW-0677">Repeat</keyword>
<dbReference type="InterPro" id="IPR001680">
    <property type="entry name" value="WD40_rpt"/>
</dbReference>
<feature type="repeat" description="WD" evidence="3">
    <location>
        <begin position="1685"/>
        <end position="1726"/>
    </location>
</feature>
<dbReference type="PANTHER" id="PTHR19848">
    <property type="entry name" value="WD40 REPEAT PROTEIN"/>
    <property type="match status" value="1"/>
</dbReference>
<dbReference type="InterPro" id="IPR056884">
    <property type="entry name" value="NPHP3-like_N"/>
</dbReference>
<feature type="repeat" description="WD" evidence="3">
    <location>
        <begin position="1642"/>
        <end position="1683"/>
    </location>
</feature>
<dbReference type="InterPro" id="IPR019775">
    <property type="entry name" value="WD40_repeat_CS"/>
</dbReference>
<feature type="repeat" description="WD" evidence="3">
    <location>
        <begin position="954"/>
        <end position="995"/>
    </location>
</feature>
<keyword evidence="1 3" id="KW-0853">WD repeat</keyword>
<comment type="caution">
    <text evidence="6">The sequence shown here is derived from an EMBL/GenBank/DDBJ whole genome shotgun (WGS) entry which is preliminary data.</text>
</comment>
<feature type="repeat" description="WD" evidence="3">
    <location>
        <begin position="1255"/>
        <end position="1296"/>
    </location>
</feature>
<sequence length="1849" mass="200159">MNSSYHLSRTVTTRQRSVTPPDGGTRTNASSARPTKRVKAKGNGWLTLRNALKKLADCCDGYALLKSTLDEQVNMMDYFEVEGDQTQLFTLSGRTTAVYETLCPSGRIGPIVMTMTSEESNSTTDDLKSIQRSIQSNKSALVRGDRIDLASREGQHVVQTLENLVTLLEDLHHDDTTPDGSSADDVDEPRRRTQGSFSLQGVSTIIDSTFNNIKGNQNVYNAPVYNTREANEQFRKLNHVAAAGIEAVAEEGCMEGTRVGLLQSLRDWSSDPDAPRIFWLVGPAGAGKSAIARSLARLLLHANLLGGSFFCSRQTSVRSNARNIIPTLAQFMARLDPKYNAALAEVLGPSSTDDVASWTIDLQIDKLMNTPLLMAYHDRTPTHNRAEKNKLVLVVDALDECADSHDINTFLTQLLSIPTWLPIKIFIASRPERDIRAHFESERSLDDQRRILRLHEVEDEIVQRDISLFLRSRLTDIRVSKGISRAWPTDREVEKLADLSGALFIYASTVVKFIQDENPVQRLRSVLQSFPDAETPLSSNLDQMYTLVLSDAMNPDIRMKEEISTTRRILAVILAAREPLSLATMSALLGISDSTIRSGLERIHAVVHVPALNTDGAISIYHKSFADYLVSPERAPPTTLISLDAGHSELAKGCLSIMRHKLKFNISGCKSSYLPTGEQELHRIVKDLRYSCLYWSPHIIGASYCHTPALLQSLEAILQTQFLFWVEVLCAEEESRQASSLLLKLLSSECITRMSTATNLRMALHDGNQFVVTFRDIIGLSVPHIYLSALPSHPALSWIARTYWPHFRHVPQLSAQGISVHNRTIFVINTQVTCVALSPNGSHIISASDDKTIRVWDAASGELAMPPFTGHTGFIFSVAFSPDSSRIVSASYDRTIRVWDAASGELAMPPLTGHTDLITSVAFSPDGSRIVSASRDKTIRVWDAASGELAMPPLTGHTDWITSVAFSPDGSRIVSASYDRTIRVWDAASGELAMPPLTGHTDLITSVAFSPDGSRIVSASRDKTIRVWDAASGELAMPPLTGHTDWITSVAFSPDGSRIVSASLDKTIMVFDAASGELAMPPLTGHTAYINSVAFSPDGSRIVSASYDRTIRVWDAASGELAMPPLTGHTDWITSVAFSPDGSRIVSASLDKTIMVFDAASGELAMPPLTGHTAYINSVAFSPDGSRIVSASYDRTIRVWDAASGELAMPPLTGHTGFIFSVAFSPDGSRIVSASSDETIRVWDAASGELAMPPLTGHTDWITSVAFSPDGSRIVSASLDKTIMVFDAASGELAMPPLTGHTAYINSVAFSPDGSRIVSASYDRTIRVWDAASGELAMPPLTGHTGFIFSVAFSPDGSRIVSASYDRTIRVWDAASGELAMPPLTGHTDLITSVAFSPDGSRIVSASRDKTIRVWDAASGELAMPPLTGHTGFIFSVAFSPDGSRIVSASSDETIRVWDAASGELAMPPLTGHTDWITSVAFSPDGSRIVSASLDKTIMVFDAASGELAMPPLTGHTAYINSVAFSPDGSRIVSASYDRTIRVWDAASGELAMPPLTGHTAYINSVAFSPDGSRIVSASSDETIRVWDAASGELAMPPLTGHTAYINSVAFSPDGSRIVSASYDRTIRVWDAASGELAMPPLTGHTDWITSVAFSPDGSRIVSASHDKTIMVCDAASGELAMPPLTGHTAYINSVAFSPDGSHIVSASHDKTIRVWDAASGELTNGLTGHTGDDMYSSSDNSNVCLLDVNHSAFSFARHGDTSTVSPSSPFIANPIPDEDGWIRGSNDELLLWIPPAYREFLIFKPSRCILLIAQYRVVVDVSRFVHGKDWIHCHTPVAHTSSSSVVVQ</sequence>
<feature type="repeat" description="WD" evidence="3">
    <location>
        <begin position="1040"/>
        <end position="1081"/>
    </location>
</feature>
<feature type="domain" description="Nephrocystin 3-like N-terminal" evidence="5">
    <location>
        <begin position="264"/>
        <end position="430"/>
    </location>
</feature>
<dbReference type="PANTHER" id="PTHR19848:SF8">
    <property type="entry name" value="F-BOX AND WD REPEAT DOMAIN CONTAINING 7"/>
    <property type="match status" value="1"/>
</dbReference>
<organism evidence="6 7">
    <name type="scientific">Hohenbuehelia grisea</name>
    <dbReference type="NCBI Taxonomy" id="104357"/>
    <lineage>
        <taxon>Eukaryota</taxon>
        <taxon>Fungi</taxon>
        <taxon>Dikarya</taxon>
        <taxon>Basidiomycota</taxon>
        <taxon>Agaricomycotina</taxon>
        <taxon>Agaricomycetes</taxon>
        <taxon>Agaricomycetidae</taxon>
        <taxon>Agaricales</taxon>
        <taxon>Pleurotineae</taxon>
        <taxon>Pleurotaceae</taxon>
        <taxon>Hohenbuehelia</taxon>
    </lineage>
</organism>
<evidence type="ECO:0000259" key="5">
    <source>
        <dbReference type="Pfam" id="PF24883"/>
    </source>
</evidence>
<feature type="repeat" description="WD" evidence="3">
    <location>
        <begin position="1212"/>
        <end position="1253"/>
    </location>
</feature>
<feature type="repeat" description="WD" evidence="3">
    <location>
        <begin position="868"/>
        <end position="909"/>
    </location>
</feature>
<dbReference type="InterPro" id="IPR020472">
    <property type="entry name" value="WD40_PAC1"/>
</dbReference>
<proteinExistence type="predicted"/>
<feature type="repeat" description="WD" evidence="3">
    <location>
        <begin position="1556"/>
        <end position="1597"/>
    </location>
</feature>
<feature type="repeat" description="WD" evidence="3">
    <location>
        <begin position="1169"/>
        <end position="1210"/>
    </location>
</feature>
<feature type="region of interest" description="Disordered" evidence="4">
    <location>
        <begin position="172"/>
        <end position="195"/>
    </location>
</feature>
<evidence type="ECO:0000256" key="3">
    <source>
        <dbReference type="PROSITE-ProRule" id="PRU00221"/>
    </source>
</evidence>
<evidence type="ECO:0000256" key="4">
    <source>
        <dbReference type="SAM" id="MobiDB-lite"/>
    </source>
</evidence>
<keyword evidence="7" id="KW-1185">Reference proteome</keyword>
<dbReference type="Gene3D" id="3.40.50.300">
    <property type="entry name" value="P-loop containing nucleotide triphosphate hydrolases"/>
    <property type="match status" value="1"/>
</dbReference>
<feature type="repeat" description="WD" evidence="3">
    <location>
        <begin position="832"/>
        <end position="866"/>
    </location>
</feature>
<dbReference type="PROSITE" id="PS50082">
    <property type="entry name" value="WD_REPEATS_2"/>
    <property type="match status" value="21"/>
</dbReference>
<reference evidence="7" key="1">
    <citation type="submission" date="2024-06" db="EMBL/GenBank/DDBJ databases">
        <title>Multi-omics analyses provide insights into the biosynthesis of the anticancer antibiotic pleurotin in Hohenbuehelia grisea.</title>
        <authorList>
            <person name="Weaver J.A."/>
            <person name="Alberti F."/>
        </authorList>
    </citation>
    <scope>NUCLEOTIDE SEQUENCE [LARGE SCALE GENOMIC DNA]</scope>
    <source>
        <strain evidence="7">T-177</strain>
    </source>
</reference>
<dbReference type="InterPro" id="IPR015943">
    <property type="entry name" value="WD40/YVTN_repeat-like_dom_sf"/>
</dbReference>
<dbReference type="EMBL" id="JASNQZ010000003">
    <property type="protein sequence ID" value="KAL0958651.1"/>
    <property type="molecule type" value="Genomic_DNA"/>
</dbReference>
<gene>
    <name evidence="6" type="ORF">HGRIS_013986</name>
</gene>
<feature type="repeat" description="WD" evidence="3">
    <location>
        <begin position="1513"/>
        <end position="1554"/>
    </location>
</feature>
<feature type="repeat" description="WD" evidence="3">
    <location>
        <begin position="1470"/>
        <end position="1511"/>
    </location>
</feature>
<dbReference type="PROSITE" id="PS00678">
    <property type="entry name" value="WD_REPEATS_1"/>
    <property type="match status" value="16"/>
</dbReference>
<dbReference type="CDD" id="cd00200">
    <property type="entry name" value="WD40"/>
    <property type="match status" value="3"/>
</dbReference>
<protein>
    <recommendedName>
        <fullName evidence="5">Nephrocystin 3-like N-terminal domain-containing protein</fullName>
    </recommendedName>
</protein>
<dbReference type="Gene3D" id="2.130.10.10">
    <property type="entry name" value="YVTN repeat-like/Quinoprotein amine dehydrogenase"/>
    <property type="match status" value="11"/>
</dbReference>
<feature type="repeat" description="WD" evidence="3">
    <location>
        <begin position="1298"/>
        <end position="1339"/>
    </location>
</feature>
<accession>A0ABR3JS88</accession>
<feature type="region of interest" description="Disordered" evidence="4">
    <location>
        <begin position="1"/>
        <end position="38"/>
    </location>
</feature>
<dbReference type="SUPFAM" id="SSF50960">
    <property type="entry name" value="TolB, C-terminal domain"/>
    <property type="match status" value="1"/>
</dbReference>
<dbReference type="PROSITE" id="PS50294">
    <property type="entry name" value="WD_REPEATS_REGION"/>
    <property type="match status" value="21"/>
</dbReference>
<dbReference type="Proteomes" id="UP001556367">
    <property type="component" value="Unassembled WGS sequence"/>
</dbReference>
<name>A0ABR3JS88_9AGAR</name>
<dbReference type="Pfam" id="PF00400">
    <property type="entry name" value="WD40"/>
    <property type="match status" value="21"/>
</dbReference>
<evidence type="ECO:0000313" key="7">
    <source>
        <dbReference type="Proteomes" id="UP001556367"/>
    </source>
</evidence>
<feature type="repeat" description="WD" evidence="3">
    <location>
        <begin position="1427"/>
        <end position="1468"/>
    </location>
</feature>
<dbReference type="Pfam" id="PF24883">
    <property type="entry name" value="NPHP3_N"/>
    <property type="match status" value="1"/>
</dbReference>
<feature type="repeat" description="WD" evidence="3">
    <location>
        <begin position="1126"/>
        <end position="1167"/>
    </location>
</feature>
<feature type="compositionally biased region" description="Low complexity" evidence="4">
    <location>
        <begin position="8"/>
        <end position="19"/>
    </location>
</feature>
<evidence type="ECO:0000313" key="6">
    <source>
        <dbReference type="EMBL" id="KAL0958651.1"/>
    </source>
</evidence>
<dbReference type="SUPFAM" id="SSF50978">
    <property type="entry name" value="WD40 repeat-like"/>
    <property type="match status" value="3"/>
</dbReference>
<feature type="repeat" description="WD" evidence="3">
    <location>
        <begin position="911"/>
        <end position="952"/>
    </location>
</feature>
<dbReference type="PRINTS" id="PR00320">
    <property type="entry name" value="GPROTEINBRPT"/>
</dbReference>
<feature type="repeat" description="WD" evidence="3">
    <location>
        <begin position="997"/>
        <end position="1038"/>
    </location>
</feature>
<evidence type="ECO:0000256" key="2">
    <source>
        <dbReference type="ARBA" id="ARBA00022737"/>
    </source>
</evidence>
<feature type="repeat" description="WD" evidence="3">
    <location>
        <begin position="1341"/>
        <end position="1382"/>
    </location>
</feature>
<dbReference type="InterPro" id="IPR036322">
    <property type="entry name" value="WD40_repeat_dom_sf"/>
</dbReference>
<dbReference type="SMART" id="SM00320">
    <property type="entry name" value="WD40"/>
    <property type="match status" value="21"/>
</dbReference>